<sequence length="260" mass="26689">MRRTLVLLALLSIPLAAMADDCRYSAPRNLHDDLSGVRGVQIDVHSHDLHLAGTGSAAGLNATGRACSSSQSALDNLQVTSHREGDQLIIDVGSSHGLNVQIFGVETSYEYVELQMQLPSNMPVSLTADSGDAYVGGFSQLDADTSSGDLHIRNIAGAVNVTNGSGDVEVTDVGSLRAGSIGSGDLRVRNVHADVRIGSVGSGDVELDEVGGSVTVGTLGSGDLKAINVHGDLTVGAKGSGDITHDNIGGKVSVPHDDDD</sequence>
<dbReference type="Pfam" id="PF13349">
    <property type="entry name" value="DUF4097"/>
    <property type="match status" value="1"/>
</dbReference>
<dbReference type="OrthoDB" id="5944342at2"/>
<gene>
    <name evidence="3" type="ORF">EKH79_16230</name>
</gene>
<feature type="signal peptide" evidence="1">
    <location>
        <begin position="1"/>
        <end position="19"/>
    </location>
</feature>
<accession>A0A3S0PX51</accession>
<feature type="domain" description="DUF4097" evidence="2">
    <location>
        <begin position="41"/>
        <end position="244"/>
    </location>
</feature>
<dbReference type="AlphaFoldDB" id="A0A3S0PX51"/>
<evidence type="ECO:0000259" key="2">
    <source>
        <dbReference type="Pfam" id="PF13349"/>
    </source>
</evidence>
<keyword evidence="4" id="KW-1185">Reference proteome</keyword>
<evidence type="ECO:0000313" key="4">
    <source>
        <dbReference type="Proteomes" id="UP000267077"/>
    </source>
</evidence>
<keyword evidence="1" id="KW-0732">Signal</keyword>
<evidence type="ECO:0000256" key="1">
    <source>
        <dbReference type="SAM" id="SignalP"/>
    </source>
</evidence>
<dbReference type="Proteomes" id="UP000267077">
    <property type="component" value="Unassembled WGS sequence"/>
</dbReference>
<dbReference type="Gene3D" id="2.160.20.120">
    <property type="match status" value="1"/>
</dbReference>
<dbReference type="RefSeq" id="WP_126674863.1">
    <property type="nucleotide sequence ID" value="NZ_RYZR01000007.1"/>
</dbReference>
<dbReference type="InterPro" id="IPR025164">
    <property type="entry name" value="Toastrack_DUF4097"/>
</dbReference>
<proteinExistence type="predicted"/>
<name>A0A3S0PX51_9GAMM</name>
<protein>
    <recommendedName>
        <fullName evidence="2">DUF4097 domain-containing protein</fullName>
    </recommendedName>
</protein>
<dbReference type="EMBL" id="RYZR01000007">
    <property type="protein sequence ID" value="RUL62418.1"/>
    <property type="molecule type" value="Genomic_DNA"/>
</dbReference>
<evidence type="ECO:0000313" key="3">
    <source>
        <dbReference type="EMBL" id="RUL62418.1"/>
    </source>
</evidence>
<feature type="chain" id="PRO_5018640395" description="DUF4097 domain-containing protein" evidence="1">
    <location>
        <begin position="20"/>
        <end position="260"/>
    </location>
</feature>
<reference evidence="3 4" key="1">
    <citation type="submission" date="2018-12" db="EMBL/GenBank/DDBJ databases">
        <title>Dyella dinghuensis sp. nov. DHOA06 and Dyella choica sp. nov. 4M-K27, isolated from forest soil.</title>
        <authorList>
            <person name="Qiu L.-H."/>
            <person name="Gao Z.-H."/>
        </authorList>
    </citation>
    <scope>NUCLEOTIDE SEQUENCE [LARGE SCALE GENOMIC DNA]</scope>
    <source>
        <strain evidence="3 4">DHOA06</strain>
    </source>
</reference>
<organism evidence="3 4">
    <name type="scientific">Dyella dinghuensis</name>
    <dbReference type="NCBI Taxonomy" id="1920169"/>
    <lineage>
        <taxon>Bacteria</taxon>
        <taxon>Pseudomonadati</taxon>
        <taxon>Pseudomonadota</taxon>
        <taxon>Gammaproteobacteria</taxon>
        <taxon>Lysobacterales</taxon>
        <taxon>Rhodanobacteraceae</taxon>
        <taxon>Dyella</taxon>
    </lineage>
</organism>
<comment type="caution">
    <text evidence="3">The sequence shown here is derived from an EMBL/GenBank/DDBJ whole genome shotgun (WGS) entry which is preliminary data.</text>
</comment>